<evidence type="ECO:0000256" key="4">
    <source>
        <dbReference type="ARBA" id="ARBA00022723"/>
    </source>
</evidence>
<keyword evidence="12" id="KW-0233">DNA recombination</keyword>
<dbReference type="InterPro" id="IPR036397">
    <property type="entry name" value="RNaseH_sf"/>
</dbReference>
<dbReference type="GO" id="GO:0046872">
    <property type="term" value="F:metal ion binding"/>
    <property type="evidence" value="ECO:0007669"/>
    <property type="project" value="UniProtKB-KW"/>
</dbReference>
<evidence type="ECO:0000256" key="2">
    <source>
        <dbReference type="ARBA" id="ARBA00022695"/>
    </source>
</evidence>
<protein>
    <recommendedName>
        <fullName evidence="15">Integrase catalytic domain-containing protein</fullName>
    </recommendedName>
</protein>
<keyword evidence="9" id="KW-0229">DNA integration</keyword>
<dbReference type="InterPro" id="IPR012337">
    <property type="entry name" value="RNaseH-like_sf"/>
</dbReference>
<dbReference type="GO" id="GO:0003887">
    <property type="term" value="F:DNA-directed DNA polymerase activity"/>
    <property type="evidence" value="ECO:0007669"/>
    <property type="project" value="UniProtKB-KW"/>
</dbReference>
<keyword evidence="4" id="KW-0479">Metal-binding</keyword>
<keyword evidence="10" id="KW-0695">RNA-directed DNA polymerase</keyword>
<dbReference type="GO" id="GO:0004519">
    <property type="term" value="F:endonuclease activity"/>
    <property type="evidence" value="ECO:0007669"/>
    <property type="project" value="UniProtKB-KW"/>
</dbReference>
<keyword evidence="2" id="KW-0548">Nucleotidyltransferase</keyword>
<evidence type="ECO:0000256" key="14">
    <source>
        <dbReference type="ARBA" id="ARBA00049244"/>
    </source>
</evidence>
<evidence type="ECO:0000256" key="1">
    <source>
        <dbReference type="ARBA" id="ARBA00022578"/>
    </source>
</evidence>
<keyword evidence="7" id="KW-0460">Magnesium</keyword>
<evidence type="ECO:0000256" key="8">
    <source>
        <dbReference type="ARBA" id="ARBA00022884"/>
    </source>
</evidence>
<evidence type="ECO:0000256" key="7">
    <source>
        <dbReference type="ARBA" id="ARBA00022842"/>
    </source>
</evidence>
<evidence type="ECO:0000256" key="10">
    <source>
        <dbReference type="ARBA" id="ARBA00022918"/>
    </source>
</evidence>
<dbReference type="Gene3D" id="3.30.420.10">
    <property type="entry name" value="Ribonuclease H-like superfamily/Ribonuclease H"/>
    <property type="match status" value="1"/>
</dbReference>
<evidence type="ECO:0000259" key="15">
    <source>
        <dbReference type="PROSITE" id="PS50994"/>
    </source>
</evidence>
<dbReference type="PANTHER" id="PTHR42648">
    <property type="entry name" value="TRANSPOSASE, PUTATIVE-RELATED"/>
    <property type="match status" value="1"/>
</dbReference>
<keyword evidence="11" id="KW-0808">Transferase</keyword>
<dbReference type="GO" id="GO:0005634">
    <property type="term" value="C:nucleus"/>
    <property type="evidence" value="ECO:0007669"/>
    <property type="project" value="UniProtKB-ARBA"/>
</dbReference>
<keyword evidence="11" id="KW-0239">DNA-directed DNA polymerase</keyword>
<keyword evidence="6" id="KW-0378">Hydrolase</keyword>
<comment type="caution">
    <text evidence="16">The sequence shown here is derived from an EMBL/GenBank/DDBJ whole genome shotgun (WGS) entry which is preliminary data.</text>
</comment>
<keyword evidence="3" id="KW-0540">Nuclease</keyword>
<dbReference type="SUPFAM" id="SSF53098">
    <property type="entry name" value="Ribonuclease H-like"/>
    <property type="match status" value="1"/>
</dbReference>
<dbReference type="OrthoDB" id="4069947at2759"/>
<evidence type="ECO:0000256" key="9">
    <source>
        <dbReference type="ARBA" id="ARBA00022908"/>
    </source>
</evidence>
<name>A0A9Q3C9Z4_9BASI</name>
<dbReference type="Proteomes" id="UP000765509">
    <property type="component" value="Unassembled WGS sequence"/>
</dbReference>
<dbReference type="GO" id="GO:0016787">
    <property type="term" value="F:hydrolase activity"/>
    <property type="evidence" value="ECO:0007669"/>
    <property type="project" value="UniProtKB-KW"/>
</dbReference>
<keyword evidence="17" id="KW-1185">Reference proteome</keyword>
<feature type="domain" description="Integrase catalytic" evidence="15">
    <location>
        <begin position="1"/>
        <end position="140"/>
    </location>
</feature>
<dbReference type="GO" id="GO:0006310">
    <property type="term" value="P:DNA recombination"/>
    <property type="evidence" value="ECO:0007669"/>
    <property type="project" value="UniProtKB-KW"/>
</dbReference>
<evidence type="ECO:0000313" key="16">
    <source>
        <dbReference type="EMBL" id="MBW0481289.1"/>
    </source>
</evidence>
<dbReference type="InterPro" id="IPR039537">
    <property type="entry name" value="Retrotran_Ty1/copia-like"/>
</dbReference>
<organism evidence="16 17">
    <name type="scientific">Austropuccinia psidii MF-1</name>
    <dbReference type="NCBI Taxonomy" id="1389203"/>
    <lineage>
        <taxon>Eukaryota</taxon>
        <taxon>Fungi</taxon>
        <taxon>Dikarya</taxon>
        <taxon>Basidiomycota</taxon>
        <taxon>Pucciniomycotina</taxon>
        <taxon>Pucciniomycetes</taxon>
        <taxon>Pucciniales</taxon>
        <taxon>Sphaerophragmiaceae</taxon>
        <taxon>Austropuccinia</taxon>
    </lineage>
</organism>
<sequence>MDLWVPISPPSSSGAQHMVKIINGFSHFTWIFFLTSKSEAKEVLSKYIIKIECQTALQVANIISNNGKEFVNTEVQDFFEKRGMSHLTTAPYTAEQNPIAKRGNQTTMTKARCLLNYSVLDLSYWAEAANRAVYLQNLTP</sequence>
<evidence type="ECO:0000256" key="13">
    <source>
        <dbReference type="ARBA" id="ARBA00048173"/>
    </source>
</evidence>
<evidence type="ECO:0000313" key="17">
    <source>
        <dbReference type="Proteomes" id="UP000765509"/>
    </source>
</evidence>
<dbReference type="AlphaFoldDB" id="A0A9Q3C9Z4"/>
<proteinExistence type="predicted"/>
<dbReference type="GO" id="GO:0003964">
    <property type="term" value="F:RNA-directed DNA polymerase activity"/>
    <property type="evidence" value="ECO:0007669"/>
    <property type="project" value="UniProtKB-KW"/>
</dbReference>
<evidence type="ECO:0000256" key="5">
    <source>
        <dbReference type="ARBA" id="ARBA00022759"/>
    </source>
</evidence>
<gene>
    <name evidence="16" type="ORF">O181_021004</name>
</gene>
<dbReference type="EMBL" id="AVOT02006328">
    <property type="protein sequence ID" value="MBW0481289.1"/>
    <property type="molecule type" value="Genomic_DNA"/>
</dbReference>
<dbReference type="GO" id="GO:0015074">
    <property type="term" value="P:DNA integration"/>
    <property type="evidence" value="ECO:0007669"/>
    <property type="project" value="UniProtKB-KW"/>
</dbReference>
<dbReference type="GO" id="GO:0032196">
    <property type="term" value="P:transposition"/>
    <property type="evidence" value="ECO:0007669"/>
    <property type="project" value="UniProtKB-KW"/>
</dbReference>
<keyword evidence="1" id="KW-0815">Transposition</keyword>
<accession>A0A9Q3C9Z4</accession>
<evidence type="ECO:0000256" key="11">
    <source>
        <dbReference type="ARBA" id="ARBA00022932"/>
    </source>
</evidence>
<dbReference type="GO" id="GO:0003723">
    <property type="term" value="F:RNA binding"/>
    <property type="evidence" value="ECO:0007669"/>
    <property type="project" value="UniProtKB-KW"/>
</dbReference>
<evidence type="ECO:0000256" key="12">
    <source>
        <dbReference type="ARBA" id="ARBA00023172"/>
    </source>
</evidence>
<reference evidence="16" key="1">
    <citation type="submission" date="2021-03" db="EMBL/GenBank/DDBJ databases">
        <title>Draft genome sequence of rust myrtle Austropuccinia psidii MF-1, a brazilian biotype.</title>
        <authorList>
            <person name="Quecine M.C."/>
            <person name="Pachon D.M.R."/>
            <person name="Bonatelli M.L."/>
            <person name="Correr F.H."/>
            <person name="Franceschini L.M."/>
            <person name="Leite T.F."/>
            <person name="Margarido G.R.A."/>
            <person name="Almeida C.A."/>
            <person name="Ferrarezi J.A."/>
            <person name="Labate C.A."/>
        </authorList>
    </citation>
    <scope>NUCLEOTIDE SEQUENCE</scope>
    <source>
        <strain evidence="16">MF-1</strain>
    </source>
</reference>
<comment type="catalytic activity">
    <reaction evidence="14">
        <text>DNA(n) + a 2'-deoxyribonucleoside 5'-triphosphate = DNA(n+1) + diphosphate</text>
        <dbReference type="Rhea" id="RHEA:22508"/>
        <dbReference type="Rhea" id="RHEA-COMP:17339"/>
        <dbReference type="Rhea" id="RHEA-COMP:17340"/>
        <dbReference type="ChEBI" id="CHEBI:33019"/>
        <dbReference type="ChEBI" id="CHEBI:61560"/>
        <dbReference type="ChEBI" id="CHEBI:173112"/>
        <dbReference type="EC" id="2.7.7.7"/>
    </reaction>
</comment>
<evidence type="ECO:0000256" key="3">
    <source>
        <dbReference type="ARBA" id="ARBA00022722"/>
    </source>
</evidence>
<comment type="catalytic activity">
    <reaction evidence="13">
        <text>DNA(n) + a 2'-deoxyribonucleoside 5'-triphosphate = DNA(n+1) + diphosphate</text>
        <dbReference type="Rhea" id="RHEA:22508"/>
        <dbReference type="Rhea" id="RHEA-COMP:17339"/>
        <dbReference type="Rhea" id="RHEA-COMP:17340"/>
        <dbReference type="ChEBI" id="CHEBI:33019"/>
        <dbReference type="ChEBI" id="CHEBI:61560"/>
        <dbReference type="ChEBI" id="CHEBI:173112"/>
        <dbReference type="EC" id="2.7.7.49"/>
    </reaction>
</comment>
<keyword evidence="5" id="KW-0255">Endonuclease</keyword>
<evidence type="ECO:0000256" key="6">
    <source>
        <dbReference type="ARBA" id="ARBA00022801"/>
    </source>
</evidence>
<dbReference type="InterPro" id="IPR001584">
    <property type="entry name" value="Integrase_cat-core"/>
</dbReference>
<keyword evidence="8" id="KW-0694">RNA-binding</keyword>
<dbReference type="PROSITE" id="PS50994">
    <property type="entry name" value="INTEGRASE"/>
    <property type="match status" value="1"/>
</dbReference>
<dbReference type="PANTHER" id="PTHR42648:SF11">
    <property type="entry name" value="TRANSPOSON TY4-P GAG-POL POLYPROTEIN"/>
    <property type="match status" value="1"/>
</dbReference>